<feature type="compositionally biased region" description="Basic residues" evidence="3">
    <location>
        <begin position="403"/>
        <end position="412"/>
    </location>
</feature>
<keyword evidence="4" id="KW-0472">Membrane</keyword>
<dbReference type="Gene3D" id="3.40.50.2300">
    <property type="match status" value="1"/>
</dbReference>
<dbReference type="GO" id="GO:0016887">
    <property type="term" value="F:ATP hydrolysis activity"/>
    <property type="evidence" value="ECO:0007669"/>
    <property type="project" value="TreeGrafter"/>
</dbReference>
<dbReference type="GO" id="GO:0005829">
    <property type="term" value="C:cytosol"/>
    <property type="evidence" value="ECO:0007669"/>
    <property type="project" value="TreeGrafter"/>
</dbReference>
<feature type="transmembrane region" description="Helical" evidence="4">
    <location>
        <begin position="488"/>
        <end position="515"/>
    </location>
</feature>
<dbReference type="GO" id="GO:0051782">
    <property type="term" value="P:negative regulation of cell division"/>
    <property type="evidence" value="ECO:0007669"/>
    <property type="project" value="TreeGrafter"/>
</dbReference>
<dbReference type="SUPFAM" id="SSF52540">
    <property type="entry name" value="P-loop containing nucleoside triphosphate hydrolases"/>
    <property type="match status" value="1"/>
</dbReference>
<dbReference type="InterPro" id="IPR027417">
    <property type="entry name" value="P-loop_NTPase"/>
</dbReference>
<keyword evidence="4" id="KW-0812">Transmembrane</keyword>
<name>A0A921ME63_9MICO</name>
<dbReference type="EMBL" id="DYUK01000158">
    <property type="protein sequence ID" value="HJG80236.1"/>
    <property type="molecule type" value="Genomic_DNA"/>
</dbReference>
<dbReference type="InterPro" id="IPR050625">
    <property type="entry name" value="ParA/MinD_ATPase"/>
</dbReference>
<comment type="caution">
    <text evidence="6">The sequence shown here is derived from an EMBL/GenBank/DDBJ whole genome shotgun (WGS) entry which is preliminary data.</text>
</comment>
<dbReference type="PANTHER" id="PTHR43384:SF6">
    <property type="entry name" value="SEPTUM SITE-DETERMINING PROTEIN MIND HOMOLOG, CHLOROPLASTIC"/>
    <property type="match status" value="1"/>
</dbReference>
<evidence type="ECO:0000256" key="4">
    <source>
        <dbReference type="SAM" id="Phobius"/>
    </source>
</evidence>
<feature type="compositionally biased region" description="Low complexity" evidence="3">
    <location>
        <begin position="413"/>
        <end position="430"/>
    </location>
</feature>
<dbReference type="GO" id="GO:0009898">
    <property type="term" value="C:cytoplasmic side of plasma membrane"/>
    <property type="evidence" value="ECO:0007669"/>
    <property type="project" value="TreeGrafter"/>
</dbReference>
<sequence>MNASTSTAVLCCADSGRAWEIRQGFADSGVNVERQYGSTSALIPALADLDPDSIDLLILDEGVTPMNVWDLCLEASVKLPSAAIILVLDSPDGTKLSKAMDVGARGVVGFPLSYEDVAARVTSALNWTKTVRTAVRSRSDEQLSADARGGSMVTIGAAKGGTGASTIALHLARAAQAARPQAKVALVDLDLQKPDQSILLNVPLHRTVTDLLGVVDELTPRQLEDVLFTHEDGFSVLFGPRHGEEGELVGEREARQILGMLRSRYDVVIVDIGSVMGEANSTAVEMADEAFIVSTSDVPSLRGARRLSELWQRIGVRSTQATRIILNRCDRTDDIQPEAARKIVSLPVVDVHLPADQRALQLAANRRDPSLALPGWTKRVRELGVEMKVVPADSLDLPVERKERKRKRRGKKGAAADQDLSLDGDAAGGSDDPGGRADVRGVDGQGDDSLALPVDPATAGADEARGGTGRRALSRRAAAERGQSTLEFVGLIALFGLIAAIGFQTVLIGMTWVFAANAANEGARAAAVGDSARAAAVARTPAAWQDGLNVSEGISEVDVRMRTPLLVDISKDLQLVIPASAGIVKEP</sequence>
<keyword evidence="4" id="KW-1133">Transmembrane helix</keyword>
<dbReference type="Gene3D" id="3.40.50.300">
    <property type="entry name" value="P-loop containing nucleotide triphosphate hydrolases"/>
    <property type="match status" value="1"/>
</dbReference>
<reference evidence="6" key="1">
    <citation type="journal article" date="2021" name="PeerJ">
        <title>Extensive microbial diversity within the chicken gut microbiome revealed by metagenomics and culture.</title>
        <authorList>
            <person name="Gilroy R."/>
            <person name="Ravi A."/>
            <person name="Getino M."/>
            <person name="Pursley I."/>
            <person name="Horton D.L."/>
            <person name="Alikhan N.F."/>
            <person name="Baker D."/>
            <person name="Gharbi K."/>
            <person name="Hall N."/>
            <person name="Watson M."/>
            <person name="Adriaenssens E.M."/>
            <person name="Foster-Nyarko E."/>
            <person name="Jarju S."/>
            <person name="Secka A."/>
            <person name="Antonio M."/>
            <person name="Oren A."/>
            <person name="Chaudhuri R.R."/>
            <person name="La Ragione R."/>
            <person name="Hildebrand F."/>
            <person name="Pallen M.J."/>
        </authorList>
    </citation>
    <scope>NUCLEOTIDE SEQUENCE</scope>
    <source>
        <strain evidence="6">ChiGjej5B5-7349</strain>
    </source>
</reference>
<dbReference type="SUPFAM" id="SSF52172">
    <property type="entry name" value="CheY-like"/>
    <property type="match status" value="1"/>
</dbReference>
<dbReference type="AlphaFoldDB" id="A0A921ME63"/>
<accession>A0A921ME63</accession>
<proteinExistence type="predicted"/>
<protein>
    <submittedName>
        <fullName evidence="6">AAA family ATPase</fullName>
    </submittedName>
</protein>
<evidence type="ECO:0000256" key="2">
    <source>
        <dbReference type="ARBA" id="ARBA00022840"/>
    </source>
</evidence>
<feature type="region of interest" description="Disordered" evidence="3">
    <location>
        <begin position="400"/>
        <end position="469"/>
    </location>
</feature>
<gene>
    <name evidence="6" type="ORF">K8V08_07470</name>
</gene>
<dbReference type="Proteomes" id="UP000784435">
    <property type="component" value="Unassembled WGS sequence"/>
</dbReference>
<evidence type="ECO:0000313" key="6">
    <source>
        <dbReference type="EMBL" id="HJG80236.1"/>
    </source>
</evidence>
<reference evidence="6" key="2">
    <citation type="submission" date="2021-09" db="EMBL/GenBank/DDBJ databases">
        <authorList>
            <person name="Gilroy R."/>
        </authorList>
    </citation>
    <scope>NUCLEOTIDE SEQUENCE</scope>
    <source>
        <strain evidence="6">ChiGjej5B5-7349</strain>
    </source>
</reference>
<evidence type="ECO:0000259" key="5">
    <source>
        <dbReference type="Pfam" id="PF01656"/>
    </source>
</evidence>
<keyword evidence="1" id="KW-0547">Nucleotide-binding</keyword>
<dbReference type="GO" id="GO:0005524">
    <property type="term" value="F:ATP binding"/>
    <property type="evidence" value="ECO:0007669"/>
    <property type="project" value="UniProtKB-KW"/>
</dbReference>
<evidence type="ECO:0000313" key="7">
    <source>
        <dbReference type="Proteomes" id="UP000784435"/>
    </source>
</evidence>
<evidence type="ECO:0000256" key="1">
    <source>
        <dbReference type="ARBA" id="ARBA00022741"/>
    </source>
</evidence>
<feature type="domain" description="CobQ/CobB/MinD/ParA nucleotide binding" evidence="5">
    <location>
        <begin position="154"/>
        <end position="362"/>
    </location>
</feature>
<dbReference type="PANTHER" id="PTHR43384">
    <property type="entry name" value="SEPTUM SITE-DETERMINING PROTEIN MIND HOMOLOG, CHLOROPLASTIC-RELATED"/>
    <property type="match status" value="1"/>
</dbReference>
<dbReference type="Pfam" id="PF01656">
    <property type="entry name" value="CbiA"/>
    <property type="match status" value="1"/>
</dbReference>
<keyword evidence="2" id="KW-0067">ATP-binding</keyword>
<dbReference type="InterPro" id="IPR011006">
    <property type="entry name" value="CheY-like_superfamily"/>
</dbReference>
<organism evidence="6 7">
    <name type="scientific">Brevibacterium senegalense</name>
    <dbReference type="NCBI Taxonomy" id="1033736"/>
    <lineage>
        <taxon>Bacteria</taxon>
        <taxon>Bacillati</taxon>
        <taxon>Actinomycetota</taxon>
        <taxon>Actinomycetes</taxon>
        <taxon>Micrococcales</taxon>
        <taxon>Brevibacteriaceae</taxon>
        <taxon>Brevibacterium</taxon>
    </lineage>
</organism>
<dbReference type="InterPro" id="IPR002586">
    <property type="entry name" value="CobQ/CobB/MinD/ParA_Nub-bd_dom"/>
</dbReference>
<evidence type="ECO:0000256" key="3">
    <source>
        <dbReference type="SAM" id="MobiDB-lite"/>
    </source>
</evidence>